<dbReference type="EMBL" id="JAPNUD010000054">
    <property type="protein sequence ID" value="MDA0642929.1"/>
    <property type="molecule type" value="Genomic_DNA"/>
</dbReference>
<dbReference type="SUPFAM" id="SSF51735">
    <property type="entry name" value="NAD(P)-binding Rossmann-fold domains"/>
    <property type="match status" value="1"/>
</dbReference>
<evidence type="ECO:0000259" key="3">
    <source>
        <dbReference type="Pfam" id="PF02826"/>
    </source>
</evidence>
<keyword evidence="5" id="KW-1185">Reference proteome</keyword>
<gene>
    <name evidence="4" type="ORF">OUY24_20060</name>
</gene>
<evidence type="ECO:0000256" key="1">
    <source>
        <dbReference type="ARBA" id="ARBA00023002"/>
    </source>
</evidence>
<dbReference type="SUPFAM" id="SSF52283">
    <property type="entry name" value="Formate/glycerate dehydrogenase catalytic domain-like"/>
    <property type="match status" value="1"/>
</dbReference>
<dbReference type="RefSeq" id="WP_271277348.1">
    <property type="nucleotide sequence ID" value="NZ_BAABFD010000004.1"/>
</dbReference>
<dbReference type="Pfam" id="PF02826">
    <property type="entry name" value="2-Hacid_dh_C"/>
    <property type="match status" value="1"/>
</dbReference>
<dbReference type="Gene3D" id="3.40.50.720">
    <property type="entry name" value="NAD(P)-binding Rossmann-like Domain"/>
    <property type="match status" value="2"/>
</dbReference>
<feature type="domain" description="D-isomer specific 2-hydroxyacid dehydrogenase NAD-binding" evidence="3">
    <location>
        <begin position="108"/>
        <end position="281"/>
    </location>
</feature>
<reference evidence="4 5" key="1">
    <citation type="submission" date="2022-11" db="EMBL/GenBank/DDBJ databases">
        <title>Nonomuraea corallina sp. nov., a new species of the genus Nonomuraea isolated from sea side sediment in Thai sea.</title>
        <authorList>
            <person name="Ngamcharungchit C."/>
            <person name="Matsumoto A."/>
            <person name="Suriyachadkun C."/>
            <person name="Panbangred W."/>
            <person name="Inahashi Y."/>
            <person name="Intra B."/>
        </authorList>
    </citation>
    <scope>NUCLEOTIDE SEQUENCE [LARGE SCALE GENOMIC DNA]</scope>
    <source>
        <strain evidence="4 5">DSM 43553</strain>
    </source>
</reference>
<dbReference type="PANTHER" id="PTHR43333">
    <property type="entry name" value="2-HACID_DH_C DOMAIN-CONTAINING PROTEIN"/>
    <property type="match status" value="1"/>
</dbReference>
<proteinExistence type="predicted"/>
<name>A0ABT4T0I0_9ACTN</name>
<dbReference type="CDD" id="cd05300">
    <property type="entry name" value="2-Hacid_dh_1"/>
    <property type="match status" value="1"/>
</dbReference>
<dbReference type="PANTHER" id="PTHR43333:SF1">
    <property type="entry name" value="D-ISOMER SPECIFIC 2-HYDROXYACID DEHYDROGENASE NAD-BINDING DOMAIN-CONTAINING PROTEIN"/>
    <property type="match status" value="1"/>
</dbReference>
<dbReference type="PROSITE" id="PS00671">
    <property type="entry name" value="D_2_HYDROXYACID_DH_3"/>
    <property type="match status" value="1"/>
</dbReference>
<evidence type="ECO:0000313" key="4">
    <source>
        <dbReference type="EMBL" id="MDA0642929.1"/>
    </source>
</evidence>
<sequence>MRAGRIGTVHCYGRFAVDAVSRAGAVLGDREVVACRTPESFLAELDRVEAVLGLGMRVPDWSVARRLRLIHLVGSGADSILPAAGLSPDVRVAAAKGLSAPAMAEFAVAMLLALAKRLPEVLASQRSRAWEPHHPVVLSGGTLLVAGAGPVGREVARRAKALGMDVIGVRNGPDPVPEFDETHPAGRFAELAGRADAIVLAVPATPLTRHLLDGKVLDRCRPSCLIVNVSRGEVVDERELAGRLRAGSIGGAALDVFEKEPLPPVSPLWDAPGAILTPHVSWSSPGYGRQVVELFARNLERVERGEPVVNPVDLARGY</sequence>
<evidence type="ECO:0000313" key="5">
    <source>
        <dbReference type="Proteomes" id="UP001212498"/>
    </source>
</evidence>
<dbReference type="InterPro" id="IPR006140">
    <property type="entry name" value="D-isomer_DH_NAD-bd"/>
</dbReference>
<accession>A0ABT4T0I0</accession>
<protein>
    <submittedName>
        <fullName evidence="4">D-2-hydroxyacid dehydrogenase</fullName>
    </submittedName>
</protein>
<dbReference type="Proteomes" id="UP001212498">
    <property type="component" value="Unassembled WGS sequence"/>
</dbReference>
<dbReference type="InterPro" id="IPR036291">
    <property type="entry name" value="NAD(P)-bd_dom_sf"/>
</dbReference>
<keyword evidence="1" id="KW-0560">Oxidoreductase</keyword>
<comment type="caution">
    <text evidence="4">The sequence shown here is derived from an EMBL/GenBank/DDBJ whole genome shotgun (WGS) entry which is preliminary data.</text>
</comment>
<organism evidence="4 5">
    <name type="scientific">Nonomuraea ferruginea</name>
    <dbReference type="NCBI Taxonomy" id="46174"/>
    <lineage>
        <taxon>Bacteria</taxon>
        <taxon>Bacillati</taxon>
        <taxon>Actinomycetota</taxon>
        <taxon>Actinomycetes</taxon>
        <taxon>Streptosporangiales</taxon>
        <taxon>Streptosporangiaceae</taxon>
        <taxon>Nonomuraea</taxon>
    </lineage>
</organism>
<keyword evidence="2" id="KW-0520">NAD</keyword>
<dbReference type="InterPro" id="IPR029753">
    <property type="entry name" value="D-isomer_DH_CS"/>
</dbReference>
<evidence type="ECO:0000256" key="2">
    <source>
        <dbReference type="ARBA" id="ARBA00023027"/>
    </source>
</evidence>